<dbReference type="Proteomes" id="UP001596163">
    <property type="component" value="Unassembled WGS sequence"/>
</dbReference>
<sequence>MENELKLELIEKLLQVSEEQILLEIKSVLDQRPSASSISDELYSELMKRRENALTNNTKLFSWEEVKNELLKK</sequence>
<evidence type="ECO:0000313" key="2">
    <source>
        <dbReference type="Proteomes" id="UP001596163"/>
    </source>
</evidence>
<protein>
    <recommendedName>
        <fullName evidence="3">Addiction module component, TIGR02574 family</fullName>
    </recommendedName>
</protein>
<organism evidence="1 2">
    <name type="scientific">Algoriphagus aquatilis</name>
    <dbReference type="NCBI Taxonomy" id="490186"/>
    <lineage>
        <taxon>Bacteria</taxon>
        <taxon>Pseudomonadati</taxon>
        <taxon>Bacteroidota</taxon>
        <taxon>Cytophagia</taxon>
        <taxon>Cytophagales</taxon>
        <taxon>Cyclobacteriaceae</taxon>
        <taxon>Algoriphagus</taxon>
    </lineage>
</organism>
<name>A0ABW0BYR2_9BACT</name>
<dbReference type="EMBL" id="JBHSKS010000007">
    <property type="protein sequence ID" value="MFC5192220.1"/>
    <property type="molecule type" value="Genomic_DNA"/>
</dbReference>
<dbReference type="RefSeq" id="WP_377915021.1">
    <property type="nucleotide sequence ID" value="NZ_JBHSKS010000007.1"/>
</dbReference>
<comment type="caution">
    <text evidence="1">The sequence shown here is derived from an EMBL/GenBank/DDBJ whole genome shotgun (WGS) entry which is preliminary data.</text>
</comment>
<keyword evidence="2" id="KW-1185">Reference proteome</keyword>
<gene>
    <name evidence="1" type="ORF">ACFPIK_10605</name>
</gene>
<evidence type="ECO:0000313" key="1">
    <source>
        <dbReference type="EMBL" id="MFC5192220.1"/>
    </source>
</evidence>
<evidence type="ECO:0008006" key="3">
    <source>
        <dbReference type="Google" id="ProtNLM"/>
    </source>
</evidence>
<reference evidence="2" key="1">
    <citation type="journal article" date="2019" name="Int. J. Syst. Evol. Microbiol.">
        <title>The Global Catalogue of Microorganisms (GCM) 10K type strain sequencing project: providing services to taxonomists for standard genome sequencing and annotation.</title>
        <authorList>
            <consortium name="The Broad Institute Genomics Platform"/>
            <consortium name="The Broad Institute Genome Sequencing Center for Infectious Disease"/>
            <person name="Wu L."/>
            <person name="Ma J."/>
        </authorList>
    </citation>
    <scope>NUCLEOTIDE SEQUENCE [LARGE SCALE GENOMIC DNA]</scope>
    <source>
        <strain evidence="2">CGMCC 1.7030</strain>
    </source>
</reference>
<accession>A0ABW0BYR2</accession>
<proteinExistence type="predicted"/>